<protein>
    <submittedName>
        <fullName evidence="2">Uncharacterized protein</fullName>
    </submittedName>
</protein>
<keyword evidence="1" id="KW-1133">Transmembrane helix</keyword>
<organism evidence="2 3">
    <name type="scientific">Trichoglossum hirsutum</name>
    <dbReference type="NCBI Taxonomy" id="265104"/>
    <lineage>
        <taxon>Eukaryota</taxon>
        <taxon>Fungi</taxon>
        <taxon>Dikarya</taxon>
        <taxon>Ascomycota</taxon>
        <taxon>Pezizomycotina</taxon>
        <taxon>Geoglossomycetes</taxon>
        <taxon>Geoglossales</taxon>
        <taxon>Geoglossaceae</taxon>
        <taxon>Trichoglossum</taxon>
    </lineage>
</organism>
<keyword evidence="1" id="KW-0472">Membrane</keyword>
<gene>
    <name evidence="2" type="ORF">GP486_000747</name>
</gene>
<proteinExistence type="predicted"/>
<dbReference type="AlphaFoldDB" id="A0A9P8LI70"/>
<keyword evidence="1" id="KW-0812">Transmembrane</keyword>
<evidence type="ECO:0000313" key="3">
    <source>
        <dbReference type="Proteomes" id="UP000750711"/>
    </source>
</evidence>
<dbReference type="EMBL" id="JAGHQM010000055">
    <property type="protein sequence ID" value="KAH0565850.1"/>
    <property type="molecule type" value="Genomic_DNA"/>
</dbReference>
<evidence type="ECO:0000256" key="1">
    <source>
        <dbReference type="SAM" id="Phobius"/>
    </source>
</evidence>
<reference evidence="2" key="1">
    <citation type="submission" date="2021-03" db="EMBL/GenBank/DDBJ databases">
        <title>Comparative genomics and phylogenomic investigation of the class Geoglossomycetes provide insights into ecological specialization and systematics.</title>
        <authorList>
            <person name="Melie T."/>
            <person name="Pirro S."/>
            <person name="Miller A.N."/>
            <person name="Quandt A."/>
        </authorList>
    </citation>
    <scope>NUCLEOTIDE SEQUENCE</scope>
    <source>
        <strain evidence="2">CAQ_001_2017</strain>
    </source>
</reference>
<keyword evidence="3" id="KW-1185">Reference proteome</keyword>
<name>A0A9P8LI70_9PEZI</name>
<dbReference type="Proteomes" id="UP000750711">
    <property type="component" value="Unassembled WGS sequence"/>
</dbReference>
<comment type="caution">
    <text evidence="2">The sequence shown here is derived from an EMBL/GenBank/DDBJ whole genome shotgun (WGS) entry which is preliminary data.</text>
</comment>
<feature type="transmembrane region" description="Helical" evidence="1">
    <location>
        <begin position="402"/>
        <end position="425"/>
    </location>
</feature>
<sequence>MSLVNFTMALKEDIPEKPSGSAGCNRCPSLLNEKTESSQILSIFPGSAKSLSSTANSTHLQWYSRWLDQQLKNVPPFIVDRLECFPTTFLEIAKFAKGNSSIDDIATSLLQSDLIKVQDAGDGREAARTLVFAILGWQTMLYAPAFGTCPPQQLSIVDVLGGYTGQAFMTLKQDHSRIACCLPDFLLGFGLMLPRENLCISEDPEDCQAFEKVAIVNPAEFNASLLRNLARINIQWVDVMAPHLEFDKATNTLFLFRYPSFCIANIPSNEDPHTRGVIHGCAARADGMSQWASETEVTQLLYEILLSYRLLFGQTKDSRRLFQSMKVFEGEPIEAHDPLLPLLCGSKTIALPTSCKEREFYRLSRDFPILRSRIASLQQQMSILKPRGWREIWQDKRDSAQWYTFWAVIAIGGSGILLSLIQVILQAAQLAGAH</sequence>
<evidence type="ECO:0000313" key="2">
    <source>
        <dbReference type="EMBL" id="KAH0565850.1"/>
    </source>
</evidence>
<accession>A0A9P8LI70</accession>